<name>A0A099EVP6_9RHOB</name>
<dbReference type="eggNOG" id="COG0553">
    <property type="taxonomic scope" value="Bacteria"/>
</dbReference>
<evidence type="ECO:0000313" key="2">
    <source>
        <dbReference type="EMBL" id="SFA61991.1"/>
    </source>
</evidence>
<gene>
    <name evidence="1" type="ORF">IT41_18595</name>
    <name evidence="2" type="ORF">SAMN04487972_1432</name>
</gene>
<dbReference type="AlphaFoldDB" id="A0A099EVP6"/>
<evidence type="ECO:0000313" key="3">
    <source>
        <dbReference type="Proteomes" id="UP000029846"/>
    </source>
</evidence>
<dbReference type="EMBL" id="JRKN01000047">
    <property type="protein sequence ID" value="KGJ02076.1"/>
    <property type="molecule type" value="Genomic_DNA"/>
</dbReference>
<proteinExistence type="predicted"/>
<protein>
    <submittedName>
        <fullName evidence="1">Uncharacterized protein</fullName>
    </submittedName>
</protein>
<evidence type="ECO:0000313" key="4">
    <source>
        <dbReference type="Proteomes" id="UP000182312"/>
    </source>
</evidence>
<organism evidence="1 3">
    <name type="scientific">Paracoccus halophilus</name>
    <dbReference type="NCBI Taxonomy" id="376733"/>
    <lineage>
        <taxon>Bacteria</taxon>
        <taxon>Pseudomonadati</taxon>
        <taxon>Pseudomonadota</taxon>
        <taxon>Alphaproteobacteria</taxon>
        <taxon>Rhodobacterales</taxon>
        <taxon>Paracoccaceae</taxon>
        <taxon>Paracoccus</taxon>
    </lineage>
</organism>
<sequence length="298" mass="31728">MHYPFLIADPHSGLHYRLTDTRLAELSLAPRPSEWAPGREIAAPPDPVWAESLANAPVETISAVGSALEDLVLATPDLRMPRIEALPDSRAKRHLAALVDLWRRMGDALPEGLGPARHVLDLPTGRFLDALPVVEDSLDPLAPASMRSLYDRLRDEFGSVPAAPAERSAPWGSRLNALQGGLTTPEINVAPADDGLVFLGLRDPASCADFAAARARALIEGGCPAREIAVMTAGDPRQLARAFAAQGVPLSGLPASLPERDILGETVLHLLLAKCTPTPAMVLASLVLSPLMPCVDFR</sequence>
<dbReference type="Proteomes" id="UP000182312">
    <property type="component" value="Unassembled WGS sequence"/>
</dbReference>
<keyword evidence="3" id="KW-1185">Reference proteome</keyword>
<dbReference type="STRING" id="376733.SAMN04487972_1432"/>
<dbReference type="RefSeq" id="WP_036743955.1">
    <property type="nucleotide sequence ID" value="NZ_FOJO01000043.1"/>
</dbReference>
<accession>A0A099EVP6</accession>
<reference evidence="1 3" key="1">
    <citation type="submission" date="2014-09" db="EMBL/GenBank/DDBJ databases">
        <authorList>
            <person name="McGinnis J.M."/>
            <person name="Wolfgang W.J."/>
        </authorList>
    </citation>
    <scope>NUCLEOTIDE SEQUENCE [LARGE SCALE GENOMIC DNA]</scope>
    <source>
        <strain evidence="1 3">JCM 14014</strain>
    </source>
</reference>
<reference evidence="2 4" key="3">
    <citation type="submission" date="2016-10" db="EMBL/GenBank/DDBJ databases">
        <authorList>
            <person name="de Groot N.N."/>
        </authorList>
    </citation>
    <scope>NUCLEOTIDE SEQUENCE [LARGE SCALE GENOMIC DNA]</scope>
    <source>
        <strain evidence="2 4">CGMCC 1.6117</strain>
    </source>
</reference>
<dbReference type="Proteomes" id="UP000029846">
    <property type="component" value="Unassembled WGS sequence"/>
</dbReference>
<reference evidence="1 3" key="2">
    <citation type="submission" date="2014-10" db="EMBL/GenBank/DDBJ databases">
        <title>Paracoccus sanguinis sp. nov., isolated from clinical specimens of New York State patients.</title>
        <authorList>
            <person name="Mingle L.A."/>
            <person name="Cole J.A."/>
            <person name="Lapierre P."/>
            <person name="Musser K.A."/>
        </authorList>
    </citation>
    <scope>NUCLEOTIDE SEQUENCE [LARGE SCALE GENOMIC DNA]</scope>
    <source>
        <strain evidence="1 3">JCM 14014</strain>
    </source>
</reference>
<dbReference type="EMBL" id="FOJO01000043">
    <property type="protein sequence ID" value="SFA61991.1"/>
    <property type="molecule type" value="Genomic_DNA"/>
</dbReference>
<evidence type="ECO:0000313" key="1">
    <source>
        <dbReference type="EMBL" id="KGJ02076.1"/>
    </source>
</evidence>